<dbReference type="Proteomes" id="UP001056455">
    <property type="component" value="Chromosome"/>
</dbReference>
<feature type="coiled-coil region" evidence="1">
    <location>
        <begin position="572"/>
        <end position="610"/>
    </location>
</feature>
<name>A0ABY4YSF0_9MICO</name>
<dbReference type="InterPro" id="IPR027417">
    <property type="entry name" value="P-loop_NTPase"/>
</dbReference>
<dbReference type="RefSeq" id="WP_252592626.1">
    <property type="nucleotide sequence ID" value="NZ_CP099489.1"/>
</dbReference>
<feature type="coiled-coil region" evidence="1">
    <location>
        <begin position="354"/>
        <end position="419"/>
    </location>
</feature>
<evidence type="ECO:0000259" key="2">
    <source>
        <dbReference type="Pfam" id="PF13476"/>
    </source>
</evidence>
<dbReference type="EMBL" id="CP099489">
    <property type="protein sequence ID" value="USQ79519.1"/>
    <property type="molecule type" value="Genomic_DNA"/>
</dbReference>
<proteinExistence type="predicted"/>
<feature type="domain" description="Rad50/SbcC-type AAA" evidence="2">
    <location>
        <begin position="5"/>
        <end position="56"/>
    </location>
</feature>
<keyword evidence="4" id="KW-1185">Reference proteome</keyword>
<keyword evidence="1" id="KW-0175">Coiled coil</keyword>
<dbReference type="SUPFAM" id="SSF52540">
    <property type="entry name" value="P-loop containing nucleoside triphosphate hydrolases"/>
    <property type="match status" value="1"/>
</dbReference>
<protein>
    <submittedName>
        <fullName evidence="3">AAA family ATPase</fullName>
    </submittedName>
</protein>
<gene>
    <name evidence="3" type="ORF">NF556_18275</name>
</gene>
<dbReference type="Gene3D" id="3.40.50.300">
    <property type="entry name" value="P-loop containing nucleotide triphosphate hydrolases"/>
    <property type="match status" value="2"/>
</dbReference>
<feature type="coiled-coil region" evidence="1">
    <location>
        <begin position="289"/>
        <end position="323"/>
    </location>
</feature>
<organism evidence="3 4">
    <name type="scientific">Ornithinimicrobium faecis</name>
    <dbReference type="NCBI Taxonomy" id="2934158"/>
    <lineage>
        <taxon>Bacteria</taxon>
        <taxon>Bacillati</taxon>
        <taxon>Actinomycetota</taxon>
        <taxon>Actinomycetes</taxon>
        <taxon>Micrococcales</taxon>
        <taxon>Ornithinimicrobiaceae</taxon>
        <taxon>Ornithinimicrobium</taxon>
    </lineage>
</organism>
<dbReference type="PANTHER" id="PTHR41259">
    <property type="entry name" value="DOUBLE-STRAND BREAK REPAIR RAD50 ATPASE, PUTATIVE-RELATED"/>
    <property type="match status" value="1"/>
</dbReference>
<reference evidence="3" key="1">
    <citation type="submission" date="2022-06" db="EMBL/GenBank/DDBJ databases">
        <title>Ornithinimicrobium HY1793.</title>
        <authorList>
            <person name="Huang Y."/>
        </authorList>
    </citation>
    <scope>NUCLEOTIDE SEQUENCE</scope>
    <source>
        <strain evidence="3">HY1793</strain>
    </source>
</reference>
<feature type="coiled-coil region" evidence="1">
    <location>
        <begin position="213"/>
        <end position="247"/>
    </location>
</feature>
<dbReference type="Pfam" id="PF13476">
    <property type="entry name" value="AAA_23"/>
    <property type="match status" value="1"/>
</dbReference>
<evidence type="ECO:0000313" key="4">
    <source>
        <dbReference type="Proteomes" id="UP001056455"/>
    </source>
</evidence>
<evidence type="ECO:0000313" key="3">
    <source>
        <dbReference type="EMBL" id="USQ79519.1"/>
    </source>
</evidence>
<dbReference type="InterPro" id="IPR038729">
    <property type="entry name" value="Rad50/SbcC_AAA"/>
</dbReference>
<sequence length="882" mass="96192">MKLHRLHLRDVKGVVDRSIDFPDTGVVVIEGPNEVGKTTLLEAFDLLLDPRAKATSQSRAVKALKPLGRDVGPRVEAEFSVGRHRLRFAKQWLRGASTELEILSPVREHHSGEEAQHRLDAILAESLDRPLWDALRFTQGGELGQMALTDSAVLTEALDGASGVDLHSADGASLLEQVEREFRRYYTATGRLTGELKDAVAAASTARDEAVHAHRAVTETQELVERHERLRNELTELTDRETSLTTQLATAREHDAEVTELVRAHDESTAALARARQDSVRAGEDLARRERAQQDLTDAQERLRAAAESITEKQEALAALQQDTAPLVEARDTARGVRDQAVEVAGRASADVELVEVTARVATLERTAQRLRQLRAEETDERAVLEDLPDLDADAVRSLEAADRTVVELRSRLEASSARVSVEVLGERRSVVVNGETVDVSGESGADLAVRGGLTLELPGDLRVTVRPEESSAQLATDLATAQGLQSELLEQAGVRDLAAAREVAVNRASVAARIRHVAEQIDDLLGGQRPEHLSSELEQAQSTLAELSGSRPQDYPLPEDVATARAVSRAASAARQEAAAALEQAEVALREHERRCDQVELQVERAVAVQSEVSERLERDRSRLAESQEHSSDDALREAVQVAGSAYARVEAQVGVTRRALEEADVDGVRSRLARIEQTSREHQVALGRVRQQLAQVQGQVELVSGEGRQEVYAVAVDEFLRLKGVLDVVHGKARAARQLHETLGRHRDAAHRAYVRPYRDEIRRLGQAAYGASFDVEVADDLTISSRALEGTSVPFDQLSGGAKEQLGILSRLAVAGLVESGAGVPVIIDDALGYTDPERLQRVSTVFSGPGERTQVVLLTCTPDRYRELVDATTIQLTA</sequence>
<evidence type="ECO:0000256" key="1">
    <source>
        <dbReference type="SAM" id="Coils"/>
    </source>
</evidence>
<dbReference type="PANTHER" id="PTHR41259:SF1">
    <property type="entry name" value="DOUBLE-STRAND BREAK REPAIR RAD50 ATPASE, PUTATIVE-RELATED"/>
    <property type="match status" value="1"/>
</dbReference>
<accession>A0ABY4YSF0</accession>